<protein>
    <submittedName>
        <fullName evidence="8">B12-binding domain-containing radical SAM protein</fullName>
    </submittedName>
</protein>
<dbReference type="InterPro" id="IPR006158">
    <property type="entry name" value="Cobalamin-bd"/>
</dbReference>
<evidence type="ECO:0000256" key="2">
    <source>
        <dbReference type="ARBA" id="ARBA00022691"/>
    </source>
</evidence>
<evidence type="ECO:0000256" key="5">
    <source>
        <dbReference type="ARBA" id="ARBA00023014"/>
    </source>
</evidence>
<evidence type="ECO:0000313" key="8">
    <source>
        <dbReference type="EMBL" id="QUI25495.1"/>
    </source>
</evidence>
<gene>
    <name evidence="8" type="ORF">HZI73_25750</name>
</gene>
<dbReference type="PANTHER" id="PTHR43409:SF16">
    <property type="entry name" value="SLR0320 PROTEIN"/>
    <property type="match status" value="1"/>
</dbReference>
<dbReference type="SUPFAM" id="SSF52242">
    <property type="entry name" value="Cobalamin (vitamin B12)-binding domain"/>
    <property type="match status" value="1"/>
</dbReference>
<dbReference type="SFLD" id="SFLDG01082">
    <property type="entry name" value="B12-binding_domain_containing"/>
    <property type="match status" value="1"/>
</dbReference>
<dbReference type="SMART" id="SM00729">
    <property type="entry name" value="Elp3"/>
    <property type="match status" value="1"/>
</dbReference>
<keyword evidence="9" id="KW-1185">Reference proteome</keyword>
<dbReference type="KEGG" id="vpy:HZI73_25750"/>
<dbReference type="RefSeq" id="WP_212696199.1">
    <property type="nucleotide sequence ID" value="NZ_CP058649.1"/>
</dbReference>
<dbReference type="PROSITE" id="PS51332">
    <property type="entry name" value="B12_BINDING"/>
    <property type="match status" value="1"/>
</dbReference>
<evidence type="ECO:0000256" key="4">
    <source>
        <dbReference type="ARBA" id="ARBA00023004"/>
    </source>
</evidence>
<dbReference type="CDD" id="cd01335">
    <property type="entry name" value="Radical_SAM"/>
    <property type="match status" value="1"/>
</dbReference>
<keyword evidence="3" id="KW-0479">Metal-binding</keyword>
<dbReference type="InterPro" id="IPR023404">
    <property type="entry name" value="rSAM_horseshoe"/>
</dbReference>
<feature type="domain" description="B12-binding" evidence="6">
    <location>
        <begin position="2"/>
        <end position="135"/>
    </location>
</feature>
<dbReference type="InterPro" id="IPR058240">
    <property type="entry name" value="rSAM_sf"/>
</dbReference>
<sequence>MKKVLLTGINAKYIHSNLAIRYLYKYSKAYTDHVQVVEYTINNHYDHVLQEIYRMRPDILTFSCYIWNIEMIKELITDYKKIAPDTTIILGGPEVSYDGEKMLSSYKEVDVIIVGEGEETFQELMAYYIHEEGNLKDIDGIVYRESDTVHTNKPRKPLLMDDLPFVYEDGFEGFDHRIIYYESSRGCPFNCQYCLSSIEKGVRMKSLHHVFKELQQFLDARVMQVKFVDRTFNCHKKHAVGIWTYLHEHDNGYTNFHFEISADLLDEDMIELLRQVRPGLFQLEIGVQSTNETTIHHIQRKTNFLKLAEKVKAIQEGNNIHQHLDLIAGLPDEDYDSFGRSFNDVYALEPHQLQLGFLKILNGSGLKRDAEDFGIIYKEKAPYEVLKTHKLSYDDILRLKMIEEMVEIYYNSGNFYFAIKYIETFFKTPFAFYEALGDYWLDHNLHVSNHNKVTLYTILLEFYKDTIPSNEKEFMHILKFDMYLQEKVKKFPHWLERQEAYKEAVIRFYRDEENTKKYLPHLEQYTAKQKSRMTHLEIFPIDIIKWSKDFKKPLEWRRNAVLFDYHTRDIFRNNATYRTVELIYNISQEM</sequence>
<dbReference type="Gene3D" id="3.40.50.280">
    <property type="entry name" value="Cobalamin-binding domain"/>
    <property type="match status" value="1"/>
</dbReference>
<accession>A0A8J8SJ13</accession>
<dbReference type="Pfam" id="PF02310">
    <property type="entry name" value="B12-binding"/>
    <property type="match status" value="1"/>
</dbReference>
<dbReference type="GO" id="GO:0051539">
    <property type="term" value="F:4 iron, 4 sulfur cluster binding"/>
    <property type="evidence" value="ECO:0007669"/>
    <property type="project" value="UniProtKB-KW"/>
</dbReference>
<dbReference type="InterPro" id="IPR034466">
    <property type="entry name" value="Methyltransferase_Class_B"/>
</dbReference>
<dbReference type="Pfam" id="PF04055">
    <property type="entry name" value="Radical_SAM"/>
    <property type="match status" value="1"/>
</dbReference>
<dbReference type="SUPFAM" id="SSF102114">
    <property type="entry name" value="Radical SAM enzymes"/>
    <property type="match status" value="1"/>
</dbReference>
<dbReference type="InterPro" id="IPR036724">
    <property type="entry name" value="Cobalamin-bd_sf"/>
</dbReference>
<proteinExistence type="predicted"/>
<keyword evidence="4" id="KW-0408">Iron</keyword>
<dbReference type="PROSITE" id="PS51918">
    <property type="entry name" value="RADICAL_SAM"/>
    <property type="match status" value="1"/>
</dbReference>
<dbReference type="InterPro" id="IPR051198">
    <property type="entry name" value="BchE-like"/>
</dbReference>
<dbReference type="GO" id="GO:0005829">
    <property type="term" value="C:cytosol"/>
    <property type="evidence" value="ECO:0007669"/>
    <property type="project" value="TreeGrafter"/>
</dbReference>
<dbReference type="CDD" id="cd02068">
    <property type="entry name" value="radical_SAM_B12_BD"/>
    <property type="match status" value="1"/>
</dbReference>
<dbReference type="SFLD" id="SFLDS00029">
    <property type="entry name" value="Radical_SAM"/>
    <property type="match status" value="1"/>
</dbReference>
<evidence type="ECO:0000259" key="6">
    <source>
        <dbReference type="PROSITE" id="PS51332"/>
    </source>
</evidence>
<dbReference type="Pfam" id="PF13311">
    <property type="entry name" value="DUF4080"/>
    <property type="match status" value="1"/>
</dbReference>
<dbReference type="Proteomes" id="UP000683246">
    <property type="component" value="Chromosome"/>
</dbReference>
<dbReference type="InterPro" id="IPR006638">
    <property type="entry name" value="Elp3/MiaA/NifB-like_rSAM"/>
</dbReference>
<dbReference type="InterPro" id="IPR025288">
    <property type="entry name" value="DUF4080"/>
</dbReference>
<organism evidence="8 9">
    <name type="scientific">Vallitalea pronyensis</name>
    <dbReference type="NCBI Taxonomy" id="1348613"/>
    <lineage>
        <taxon>Bacteria</taxon>
        <taxon>Bacillati</taxon>
        <taxon>Bacillota</taxon>
        <taxon>Clostridia</taxon>
        <taxon>Lachnospirales</taxon>
        <taxon>Vallitaleaceae</taxon>
        <taxon>Vallitalea</taxon>
    </lineage>
</organism>
<comment type="cofactor">
    <cofactor evidence="1">
        <name>[4Fe-4S] cluster</name>
        <dbReference type="ChEBI" id="CHEBI:49883"/>
    </cofactor>
</comment>
<reference evidence="8" key="1">
    <citation type="submission" date="2020-07" db="EMBL/GenBank/DDBJ databases">
        <title>Vallitalea pronyensis genome.</title>
        <authorList>
            <person name="Postec A."/>
        </authorList>
    </citation>
    <scope>NUCLEOTIDE SEQUENCE</scope>
    <source>
        <strain evidence="8">FatNI3</strain>
    </source>
</reference>
<dbReference type="GO" id="GO:0003824">
    <property type="term" value="F:catalytic activity"/>
    <property type="evidence" value="ECO:0007669"/>
    <property type="project" value="InterPro"/>
</dbReference>
<keyword evidence="2" id="KW-0949">S-adenosyl-L-methionine</keyword>
<dbReference type="EMBL" id="CP058649">
    <property type="protein sequence ID" value="QUI25495.1"/>
    <property type="molecule type" value="Genomic_DNA"/>
</dbReference>
<evidence type="ECO:0000313" key="9">
    <source>
        <dbReference type="Proteomes" id="UP000683246"/>
    </source>
</evidence>
<keyword evidence="5" id="KW-0411">Iron-sulfur</keyword>
<dbReference type="AlphaFoldDB" id="A0A8J8SJ13"/>
<dbReference type="SFLD" id="SFLDG01123">
    <property type="entry name" value="methyltransferase_(Class_B)"/>
    <property type="match status" value="1"/>
</dbReference>
<dbReference type="InterPro" id="IPR007197">
    <property type="entry name" value="rSAM"/>
</dbReference>
<dbReference type="GO" id="GO:0046872">
    <property type="term" value="F:metal ion binding"/>
    <property type="evidence" value="ECO:0007669"/>
    <property type="project" value="UniProtKB-KW"/>
</dbReference>
<evidence type="ECO:0000259" key="7">
    <source>
        <dbReference type="PROSITE" id="PS51918"/>
    </source>
</evidence>
<evidence type="ECO:0000256" key="1">
    <source>
        <dbReference type="ARBA" id="ARBA00001966"/>
    </source>
</evidence>
<dbReference type="PANTHER" id="PTHR43409">
    <property type="entry name" value="ANAEROBIC MAGNESIUM-PROTOPORPHYRIN IX MONOMETHYL ESTER CYCLASE-RELATED"/>
    <property type="match status" value="1"/>
</dbReference>
<name>A0A8J8SJ13_9FIRM</name>
<dbReference type="GO" id="GO:0031419">
    <property type="term" value="F:cobalamin binding"/>
    <property type="evidence" value="ECO:0007669"/>
    <property type="project" value="InterPro"/>
</dbReference>
<feature type="domain" description="Radical SAM core" evidence="7">
    <location>
        <begin position="173"/>
        <end position="397"/>
    </location>
</feature>
<dbReference type="Gene3D" id="3.80.30.20">
    <property type="entry name" value="tm_1862 like domain"/>
    <property type="match status" value="1"/>
</dbReference>
<evidence type="ECO:0000256" key="3">
    <source>
        <dbReference type="ARBA" id="ARBA00022723"/>
    </source>
</evidence>